<keyword evidence="4" id="KW-1185">Reference proteome</keyword>
<dbReference type="InterPro" id="IPR038740">
    <property type="entry name" value="BioF2-like_GNAT_dom"/>
</dbReference>
<organism evidence="3 4">
    <name type="scientific">Streptomyces beihaiensis</name>
    <dbReference type="NCBI Taxonomy" id="2984495"/>
    <lineage>
        <taxon>Bacteria</taxon>
        <taxon>Bacillati</taxon>
        <taxon>Actinomycetota</taxon>
        <taxon>Actinomycetes</taxon>
        <taxon>Kitasatosporales</taxon>
        <taxon>Streptomycetaceae</taxon>
        <taxon>Streptomyces</taxon>
    </lineage>
</organism>
<gene>
    <name evidence="3" type="ORF">OFY01_23710</name>
</gene>
<dbReference type="GO" id="GO:0016746">
    <property type="term" value="F:acyltransferase activity"/>
    <property type="evidence" value="ECO:0007669"/>
    <property type="project" value="UniProtKB-KW"/>
</dbReference>
<dbReference type="EC" id="2.3.1.-" evidence="3"/>
<feature type="region of interest" description="Disordered" evidence="1">
    <location>
        <begin position="1"/>
        <end position="23"/>
    </location>
</feature>
<dbReference type="Pfam" id="PF13480">
    <property type="entry name" value="Acetyltransf_6"/>
    <property type="match status" value="1"/>
</dbReference>
<feature type="domain" description="BioF2-like acetyltransferase" evidence="2">
    <location>
        <begin position="200"/>
        <end position="348"/>
    </location>
</feature>
<sequence length="403" mass="44725">MAAGASESRPPESEPRPSESGLSVSVCRDTAAFGALREEWNRLHRSCAGATPFQSHAWLHSWWLSYGGGRGSAGGLRIVLVRDVDNGDRLVAVAPLMRRLRPHPVLTPLGTAISDFSDVLVADGDRAADRARALDALGAGLWRLARGAVIDFREVRPGAAVESLYGRWRGPRRRLDDSPCLELPAVPMDELVGRLPRPRAQRARAKLRKMDALGIERRVVPAAETDASVRRLLDLHRLQWQERKVTTEHLRPRFAEHLTRSVGLMARAGDAVVTEFTLDGSVVAADLTFLSPHLAGGYLYGAHPRLRERKVDVAAMLLRSCTQYLHETEGGEARTCVLSLLRGSEPYKLHWRPEERVNQRLLLARRTTAPHLAALLADARARTWAKRARGAWRDRKERGGDPT</sequence>
<evidence type="ECO:0000313" key="4">
    <source>
        <dbReference type="Proteomes" id="UP001163064"/>
    </source>
</evidence>
<dbReference type="Proteomes" id="UP001163064">
    <property type="component" value="Unassembled WGS sequence"/>
</dbReference>
<proteinExistence type="predicted"/>
<dbReference type="SUPFAM" id="SSF55729">
    <property type="entry name" value="Acyl-CoA N-acyltransferases (Nat)"/>
    <property type="match status" value="1"/>
</dbReference>
<dbReference type="InterPro" id="IPR016181">
    <property type="entry name" value="Acyl_CoA_acyltransferase"/>
</dbReference>
<accession>A0ABT3U069</accession>
<keyword evidence="3" id="KW-0012">Acyltransferase</keyword>
<evidence type="ECO:0000313" key="3">
    <source>
        <dbReference type="EMBL" id="MCX3062708.1"/>
    </source>
</evidence>
<evidence type="ECO:0000256" key="1">
    <source>
        <dbReference type="SAM" id="MobiDB-lite"/>
    </source>
</evidence>
<reference evidence="3" key="1">
    <citation type="submission" date="2022-10" db="EMBL/GenBank/DDBJ databases">
        <title>Streptomyces beihaiensis sp. nov., a chitin degrading actinobacterium, isolated from shrimp pond soil.</title>
        <authorList>
            <person name="Xie J."/>
            <person name="Shen N."/>
        </authorList>
    </citation>
    <scope>NUCLEOTIDE SEQUENCE</scope>
    <source>
        <strain evidence="3">GXMU-J5</strain>
    </source>
</reference>
<dbReference type="EMBL" id="JAPHNL010000280">
    <property type="protein sequence ID" value="MCX3062708.1"/>
    <property type="molecule type" value="Genomic_DNA"/>
</dbReference>
<name>A0ABT3U069_9ACTN</name>
<protein>
    <submittedName>
        <fullName evidence="3">GNAT family N-acetyltransferase</fullName>
        <ecNumber evidence="3">2.3.1.-</ecNumber>
    </submittedName>
</protein>
<evidence type="ECO:0000259" key="2">
    <source>
        <dbReference type="Pfam" id="PF13480"/>
    </source>
</evidence>
<comment type="caution">
    <text evidence="3">The sequence shown here is derived from an EMBL/GenBank/DDBJ whole genome shotgun (WGS) entry which is preliminary data.</text>
</comment>
<dbReference type="RefSeq" id="WP_266603120.1">
    <property type="nucleotide sequence ID" value="NZ_JAPHNL010000280.1"/>
</dbReference>
<keyword evidence="3" id="KW-0808">Transferase</keyword>